<dbReference type="PANTHER" id="PTHR34239">
    <property type="entry name" value="APPLE DOMAIN-CONTAINING PROTEIN"/>
    <property type="match status" value="1"/>
</dbReference>
<feature type="compositionally biased region" description="Basic residues" evidence="1">
    <location>
        <begin position="34"/>
        <end position="53"/>
    </location>
</feature>
<feature type="region of interest" description="Disordered" evidence="1">
    <location>
        <begin position="354"/>
        <end position="421"/>
    </location>
</feature>
<dbReference type="PANTHER" id="PTHR34239:SF2">
    <property type="entry name" value="TRANSPOSABLE ELEMENT P TRANSPOSASE_THAP9 CONSERVED DOMAIN-CONTAINING PROTEIN"/>
    <property type="match status" value="1"/>
</dbReference>
<reference evidence="2 3" key="1">
    <citation type="journal article" date="2016" name="Genome Biol. Evol.">
        <title>Gene Family Evolution Reflects Adaptation to Soil Environmental Stressors in the Genome of the Collembolan Orchesella cincta.</title>
        <authorList>
            <person name="Faddeeva-Vakhrusheva A."/>
            <person name="Derks M.F."/>
            <person name="Anvar S.Y."/>
            <person name="Agamennone V."/>
            <person name="Suring W."/>
            <person name="Smit S."/>
            <person name="van Straalen N.M."/>
            <person name="Roelofs D."/>
        </authorList>
    </citation>
    <scope>NUCLEOTIDE SEQUENCE [LARGE SCALE GENOMIC DNA]</scope>
    <source>
        <tissue evidence="2">Mixed pool</tissue>
    </source>
</reference>
<feature type="region of interest" description="Disordered" evidence="1">
    <location>
        <begin position="1"/>
        <end position="153"/>
    </location>
</feature>
<accession>A0A1D2M2Z8</accession>
<proteinExistence type="predicted"/>
<dbReference type="Proteomes" id="UP000094527">
    <property type="component" value="Unassembled WGS sequence"/>
</dbReference>
<dbReference type="AlphaFoldDB" id="A0A1D2M2Z8"/>
<name>A0A1D2M2Z8_ORCCI</name>
<dbReference type="EMBL" id="LJIJ01005543">
    <property type="protein sequence ID" value="ODM87336.1"/>
    <property type="molecule type" value="Genomic_DNA"/>
</dbReference>
<feature type="compositionally biased region" description="Polar residues" evidence="1">
    <location>
        <begin position="23"/>
        <end position="32"/>
    </location>
</feature>
<feature type="compositionally biased region" description="Low complexity" evidence="1">
    <location>
        <begin position="79"/>
        <end position="107"/>
    </location>
</feature>
<feature type="compositionally biased region" description="Polar residues" evidence="1">
    <location>
        <begin position="138"/>
        <end position="151"/>
    </location>
</feature>
<evidence type="ECO:0000313" key="3">
    <source>
        <dbReference type="Proteomes" id="UP000094527"/>
    </source>
</evidence>
<organism evidence="2 3">
    <name type="scientific">Orchesella cincta</name>
    <name type="common">Springtail</name>
    <name type="synonym">Podura cincta</name>
    <dbReference type="NCBI Taxonomy" id="48709"/>
    <lineage>
        <taxon>Eukaryota</taxon>
        <taxon>Metazoa</taxon>
        <taxon>Ecdysozoa</taxon>
        <taxon>Arthropoda</taxon>
        <taxon>Hexapoda</taxon>
        <taxon>Collembola</taxon>
        <taxon>Entomobryomorpha</taxon>
        <taxon>Entomobryoidea</taxon>
        <taxon>Orchesellidae</taxon>
        <taxon>Orchesellinae</taxon>
        <taxon>Orchesella</taxon>
    </lineage>
</organism>
<dbReference type="STRING" id="48709.A0A1D2M2Z8"/>
<comment type="caution">
    <text evidence="2">The sequence shown here is derived from an EMBL/GenBank/DDBJ whole genome shotgun (WGS) entry which is preliminary data.</text>
</comment>
<evidence type="ECO:0000256" key="1">
    <source>
        <dbReference type="SAM" id="MobiDB-lite"/>
    </source>
</evidence>
<gene>
    <name evidence="2" type="ORF">Ocin01_19347</name>
</gene>
<sequence length="421" mass="46961">MKTMEQGGLNPDPNGERLEKVETSISELTTMIKSLKKRKHSTRRKHKHRRRRSSSSSGSESSRGRRSKYSRHSSQSRFGTSATSSKGRSSIGSASDSDSLSTSGTQSRRSILDGNIAQWPPTSGAQNLLPHPVGTSAVFKSSTDPRVNTQDACMRDDNAPLSMEESLEIHIDEETRKLLGAPPKPAEKFGPKFHSEIYQRWGAIRISGMLKDERVKLKEDHPPPQNCELGGPNLNQELLKTLPAYAKEKDEDLRRVQDHIGVSLSIMGQALTNAIQKPDSYSRNDMLQNVSDAGRYLMGTHYFLSSLRRKMIKSNIKDPDMKELLDKCQISSNLFGPDLATQVKTAQALAKTSREISGATAPKDVQKTMTGTSHQPRRTFAPSNSKTKESLNYNRPPTKRTTMSPKRWSGRSPRFQRATKK</sequence>
<dbReference type="OrthoDB" id="7701249at2759"/>
<evidence type="ECO:0000313" key="2">
    <source>
        <dbReference type="EMBL" id="ODM87336.1"/>
    </source>
</evidence>
<keyword evidence="3" id="KW-1185">Reference proteome</keyword>
<feature type="compositionally biased region" description="Polar residues" evidence="1">
    <location>
        <begin position="381"/>
        <end position="404"/>
    </location>
</feature>
<dbReference type="OMA" id="FTHIATS"/>
<protein>
    <submittedName>
        <fullName evidence="2">Uncharacterized protein</fullName>
    </submittedName>
</protein>